<dbReference type="PANTHER" id="PTHR36848:SF2">
    <property type="entry name" value="SECRETED PROTEIN"/>
    <property type="match status" value="1"/>
</dbReference>
<sequence>MGKVVEQLLTGQVTNHMLPFFWQHGEDEATLREYVNAIHDANCMAFCVESRPHPDFCGSKWWQDMDVILDEAKKLGMKVWILDDSHFPTGFANGALKDAPQEVCRQSIFCKFLSYEGDAREVVFRTEKLAKPPKYKLNFIQKMMMSGSTKDARKYDDDQVYSITAYGPKGEKIDLSGGTTWKKPAGTWQVAVCGLSRNLGPHRVYINMMNEVSCHKLIEAVYEPHFAHYGDLFGNTIAGFFSDEPELGNGILYAKHNVLGTEQDLPWSKELEERLQKTLGVDYRKNLPLLWKNDGDPLLTAQVRRTYMDAVSNLVKKDFSEQIGGWCREKGVMYIGHSIEDDDTHACTGSGLGHYFRGLYGQDMAGIDDIGGQVMPQGEEEPTTGMFGPRNGAFYHYTLGKLGVSAAYLQESKQGRTMCEIFGNYGWKTGVTDMKYLADHFLVRGVNNFVPHAFSPKAYPDPDCPPHFYAHGHNPQYRHFGHLCAYMNRVASLISGGKIVQKVAVLYNAEGEWSGQCMRLDQVARPLYDAQIDFSFLPLDHLDQADKFIYVIVPYAKYQPIEIAGLSNVIYVDALPDAYTMGEDAMQKEAENKAKKADDLAGDAKVLALGDLVAYLEKEDIKDAVIAPENPYIHIMHYQTDCHMYMLINESAQTYRGKVSLPMKKKGYVYDAWDNSIADIDQQMTDIGCQVSFVLEPRKSLIMVFDEEADTPSLEEKTVGKRLSDCMYEKKEKQEQPTEIKTWKRSICSALDHPKFADAKDVSLPDHLEEEKPKFCGFVRYETKITSDGGDKILEITDAAEGLEVFVDGQSLGLQIVPEYLYDLSGYLKAGEHEIVIEVATTLWRENASGMRAKMMGESKPTSKSGLCGKVYLWNK</sequence>
<reference evidence="1 2" key="1">
    <citation type="submission" date="2020-08" db="EMBL/GenBank/DDBJ databases">
        <title>Genome public.</title>
        <authorList>
            <person name="Liu C."/>
            <person name="Sun Q."/>
        </authorList>
    </citation>
    <scope>NUCLEOTIDE SEQUENCE [LARGE SCALE GENOMIC DNA]</scope>
    <source>
        <strain evidence="1 2">NSJ-9</strain>
    </source>
</reference>
<evidence type="ECO:0008006" key="3">
    <source>
        <dbReference type="Google" id="ProtNLM"/>
    </source>
</evidence>
<evidence type="ECO:0000313" key="2">
    <source>
        <dbReference type="Proteomes" id="UP000643810"/>
    </source>
</evidence>
<dbReference type="SUPFAM" id="SSF49785">
    <property type="entry name" value="Galactose-binding domain-like"/>
    <property type="match status" value="1"/>
</dbReference>
<dbReference type="EMBL" id="JACOPG010000003">
    <property type="protein sequence ID" value="MBC5686741.1"/>
    <property type="molecule type" value="Genomic_DNA"/>
</dbReference>
<dbReference type="InterPro" id="IPR053161">
    <property type="entry name" value="Ulvan_degrading_GH"/>
</dbReference>
<evidence type="ECO:0000313" key="1">
    <source>
        <dbReference type="EMBL" id="MBC5686741.1"/>
    </source>
</evidence>
<dbReference type="Proteomes" id="UP000643810">
    <property type="component" value="Unassembled WGS sequence"/>
</dbReference>
<dbReference type="Gene3D" id="2.60.120.260">
    <property type="entry name" value="Galactose-binding domain-like"/>
    <property type="match status" value="1"/>
</dbReference>
<dbReference type="InterPro" id="IPR008979">
    <property type="entry name" value="Galactose-bd-like_sf"/>
</dbReference>
<dbReference type="PANTHER" id="PTHR36848">
    <property type="entry name" value="DNA-BINDING PROTEIN (PUTATIVE SECRETED PROTEIN)-RELATED"/>
    <property type="match status" value="1"/>
</dbReference>
<accession>A0ABR7GH17</accession>
<organism evidence="1 2">
    <name type="scientific">Roseburia lenta</name>
    <dbReference type="NCBI Taxonomy" id="2763061"/>
    <lineage>
        <taxon>Bacteria</taxon>
        <taxon>Bacillati</taxon>
        <taxon>Bacillota</taxon>
        <taxon>Clostridia</taxon>
        <taxon>Lachnospirales</taxon>
        <taxon>Lachnospiraceae</taxon>
        <taxon>Roseburia</taxon>
    </lineage>
</organism>
<dbReference type="RefSeq" id="WP_186854457.1">
    <property type="nucleotide sequence ID" value="NZ_JACOPG010000003.1"/>
</dbReference>
<proteinExistence type="predicted"/>
<keyword evidence="2" id="KW-1185">Reference proteome</keyword>
<comment type="caution">
    <text evidence="1">The sequence shown here is derived from an EMBL/GenBank/DDBJ whole genome shotgun (WGS) entry which is preliminary data.</text>
</comment>
<name>A0ABR7GH17_9FIRM</name>
<protein>
    <recommendedName>
        <fullName evidence="3">Glycoside hydrolase family 2</fullName>
    </recommendedName>
</protein>
<gene>
    <name evidence="1" type="ORF">H8R94_09035</name>
</gene>